<feature type="compositionally biased region" description="Low complexity" evidence="1">
    <location>
        <begin position="1"/>
        <end position="21"/>
    </location>
</feature>
<protein>
    <submittedName>
        <fullName evidence="2">Uncharacterized protein</fullName>
    </submittedName>
</protein>
<feature type="compositionally biased region" description="Basic and acidic residues" evidence="1">
    <location>
        <begin position="643"/>
        <end position="660"/>
    </location>
</feature>
<feature type="compositionally biased region" description="Low complexity" evidence="1">
    <location>
        <begin position="351"/>
        <end position="368"/>
    </location>
</feature>
<dbReference type="EMBL" id="JBAHYK010003143">
    <property type="protein sequence ID" value="KAL0563864.1"/>
    <property type="molecule type" value="Genomic_DNA"/>
</dbReference>
<feature type="compositionally biased region" description="Polar residues" evidence="1">
    <location>
        <begin position="22"/>
        <end position="38"/>
    </location>
</feature>
<reference evidence="2 3" key="1">
    <citation type="submission" date="2024-02" db="EMBL/GenBank/DDBJ databases">
        <title>A draft genome for the cacao thread blight pathogen Marasmius crinis-equi.</title>
        <authorList>
            <person name="Cohen S.P."/>
            <person name="Baruah I.K."/>
            <person name="Amoako-Attah I."/>
            <person name="Bukari Y."/>
            <person name="Meinhardt L.W."/>
            <person name="Bailey B.A."/>
        </authorList>
    </citation>
    <scope>NUCLEOTIDE SEQUENCE [LARGE SCALE GENOMIC DNA]</scope>
    <source>
        <strain evidence="2 3">GH-76</strain>
    </source>
</reference>
<feature type="region of interest" description="Disordered" evidence="1">
    <location>
        <begin position="307"/>
        <end position="386"/>
    </location>
</feature>
<gene>
    <name evidence="2" type="ORF">V5O48_018197</name>
</gene>
<keyword evidence="3" id="KW-1185">Reference proteome</keyword>
<feature type="non-terminal residue" evidence="2">
    <location>
        <position position="944"/>
    </location>
</feature>
<sequence>MSLEPPSQSSHSTSSSPSQDSIATPRSLPTSVSSSEATVANGKGKMKVQTPSQRYVSLLSECGLGYPVWRPSPRRTEAEEEHIINIGDVGIVRDGLPFYTLFNITQPKDSLANRDGVPDGVDPPCIIQPRCITVDDKSDEKDRCYIWPKEAILSEEMQEDLNGSRIFNFTLTNTHGALLLLPQGSVLKNLELKSEFTSRIQCHWRRWYPWAEQRGDLGDQQALYVVTGVEKCPTWAIAAWDSATGSGNISLSLKLTVDGSDGRSSWAYSTSRCKTQSLAKPTPSETGGILNQTVFLRGFWINRHSRSIGGSSPPVPMDFEGDGGDDDENSGGDGDHDDDLRDNGRQQNHFSSSWNSSSHTTSRDSASSFGPGYSRAGGQSRHYLSPDFPQSKIRIANLRGSGSDLITHPCQVINNLAFELISNIDPTLLDAGCVAISHDDDWISIIQDSDEELPSEAEIVRRVSAKLKYVVEGDTIYTSRMSNTDKELVWQSLVSGQNTTTVIPLLIEFRETEFELEDAIRTATNASAAASNSTHSPRIDSGKRKRTVIGDEHLLSFAPSRTPSRLHKEELARLDNLASLSSNGDTDALAKPELVDDIIVAACDNVAPLPSSPPLGPSPIFFMTNDISNVNEPPPAHLTADGSRTHTSDSSETKAHKVESDEFPVTPQSDGKESDFATRASTPKDALTVSHNKNLVHPHSLQGEELLQIKRLLDDQPTANDAKESGESEYTLRKAASHVSLDDLIGSTEHSELADLKSEEPREYNFLSEQPQKTAAQAPLPQRGQKKRRLRSACDTCKKRLACIHSDPSNKRSPKRSYAGYLEERVRILEDIIQKTIHHNLDDLKQKGFAGAVGPHNMFDSIGSSPSADPADEESDEDDFAHIGLSEQFRKMTFKEDTIAQSFFGPSSEFMLLKRAHASKTEYTGHESIHNKELKREDYWRIHS</sequence>
<evidence type="ECO:0000256" key="1">
    <source>
        <dbReference type="SAM" id="MobiDB-lite"/>
    </source>
</evidence>
<proteinExistence type="predicted"/>
<name>A0ABR3ELW1_9AGAR</name>
<comment type="caution">
    <text evidence="2">The sequence shown here is derived from an EMBL/GenBank/DDBJ whole genome shotgun (WGS) entry which is preliminary data.</text>
</comment>
<evidence type="ECO:0000313" key="2">
    <source>
        <dbReference type="EMBL" id="KAL0563864.1"/>
    </source>
</evidence>
<feature type="region of interest" description="Disordered" evidence="1">
    <location>
        <begin position="1"/>
        <end position="47"/>
    </location>
</feature>
<feature type="region of interest" description="Disordered" evidence="1">
    <location>
        <begin position="855"/>
        <end position="877"/>
    </location>
</feature>
<dbReference type="Proteomes" id="UP001465976">
    <property type="component" value="Unassembled WGS sequence"/>
</dbReference>
<organism evidence="2 3">
    <name type="scientific">Marasmius crinis-equi</name>
    <dbReference type="NCBI Taxonomy" id="585013"/>
    <lineage>
        <taxon>Eukaryota</taxon>
        <taxon>Fungi</taxon>
        <taxon>Dikarya</taxon>
        <taxon>Basidiomycota</taxon>
        <taxon>Agaricomycotina</taxon>
        <taxon>Agaricomycetes</taxon>
        <taxon>Agaricomycetidae</taxon>
        <taxon>Agaricales</taxon>
        <taxon>Marasmiineae</taxon>
        <taxon>Marasmiaceae</taxon>
        <taxon>Marasmius</taxon>
    </lineage>
</organism>
<feature type="region of interest" description="Disordered" evidence="1">
    <location>
        <begin position="768"/>
        <end position="791"/>
    </location>
</feature>
<evidence type="ECO:0000313" key="3">
    <source>
        <dbReference type="Proteomes" id="UP001465976"/>
    </source>
</evidence>
<accession>A0ABR3ELW1</accession>
<feature type="compositionally biased region" description="Acidic residues" evidence="1">
    <location>
        <begin position="319"/>
        <end position="330"/>
    </location>
</feature>
<feature type="region of interest" description="Disordered" evidence="1">
    <location>
        <begin position="631"/>
        <end position="685"/>
    </location>
</feature>